<organism evidence="2 3">
    <name type="scientific">Candidatus Allofournierella merdipullorum</name>
    <dbReference type="NCBI Taxonomy" id="2838595"/>
    <lineage>
        <taxon>Bacteria</taxon>
        <taxon>Bacillati</taxon>
        <taxon>Bacillota</taxon>
        <taxon>Clostridia</taxon>
        <taxon>Eubacteriales</taxon>
        <taxon>Oscillospiraceae</taxon>
        <taxon>Allofournierella</taxon>
    </lineage>
</organism>
<dbReference type="EMBL" id="DXBV01000075">
    <property type="protein sequence ID" value="HIZ31121.1"/>
    <property type="molecule type" value="Genomic_DNA"/>
</dbReference>
<evidence type="ECO:0000313" key="2">
    <source>
        <dbReference type="EMBL" id="HIZ31121.1"/>
    </source>
</evidence>
<dbReference type="Proteomes" id="UP000824035">
    <property type="component" value="Unassembled WGS sequence"/>
</dbReference>
<keyword evidence="2" id="KW-0813">Transport</keyword>
<keyword evidence="1" id="KW-1133">Transmembrane helix</keyword>
<protein>
    <submittedName>
        <fullName evidence="2">PTS sugar transporter</fullName>
    </submittedName>
</protein>
<feature type="transmembrane region" description="Helical" evidence="1">
    <location>
        <begin position="357"/>
        <end position="382"/>
    </location>
</feature>
<gene>
    <name evidence="2" type="ORF">H9813_07840</name>
</gene>
<reference evidence="2" key="1">
    <citation type="journal article" date="2021" name="PeerJ">
        <title>Extensive microbial diversity within the chicken gut microbiome revealed by metagenomics and culture.</title>
        <authorList>
            <person name="Gilroy R."/>
            <person name="Ravi A."/>
            <person name="Getino M."/>
            <person name="Pursley I."/>
            <person name="Horton D.L."/>
            <person name="Alikhan N.F."/>
            <person name="Baker D."/>
            <person name="Gharbi K."/>
            <person name="Hall N."/>
            <person name="Watson M."/>
            <person name="Adriaenssens E.M."/>
            <person name="Foster-Nyarko E."/>
            <person name="Jarju S."/>
            <person name="Secka A."/>
            <person name="Antonio M."/>
            <person name="Oren A."/>
            <person name="Chaudhuri R.R."/>
            <person name="La Ragione R."/>
            <person name="Hildebrand F."/>
            <person name="Pallen M.J."/>
        </authorList>
    </citation>
    <scope>NUCLEOTIDE SEQUENCE</scope>
    <source>
        <strain evidence="2">ChiGjej4B4-18154</strain>
    </source>
</reference>
<sequence>MSKHIAVIGSSGGNLYNQGGSDPKAMMKEIFTQADSAGIEVTFIQFIGAQATMDNISMDTQARLFTLEGGQVVAGEAAALKEINQQAAVLDEQLAKLIDDGAIDGLVLMSSDPKGVNSKAVAAAARKKIPAVGTGGTSIANTQAAGVRVISASGTTGTTNRTRAVAFVSALAKEWGLKYMPVIGSSAAGSAQAQGSVLKRINFRGIMMASMPGFIAMALCLALSKIPGLGGLEDVFNTLIGVLPVILAAIAAKQVSGLDEVGIVAGVIAGVMSTDGGIIGGLISGILAGVLAYYIITFCFKHKVPGTTANIAAGGLAGLIAGFAGMYAIAPVALWFGNMVKTIIEACLTFSPLLAGAVAGLLIWPAIIGGVYHAAILPIVLLEMESTGFSFLGAIDMTGLVMVSAGITLANVLFPRQKSDAAVALPGFLINLGFGTFVEASYPFMFSNKLVFGGAILASTVSGALVGLLGVRGTAYVPSVMAPFLANEGHAVQFAVCMLAAMAVAFVVTVVANRVPLKTKE</sequence>
<feature type="transmembrane region" description="Helical" evidence="1">
    <location>
        <begin position="421"/>
        <end position="438"/>
    </location>
</feature>
<keyword evidence="2" id="KW-0762">Sugar transport</keyword>
<proteinExistence type="predicted"/>
<feature type="transmembrane region" description="Helical" evidence="1">
    <location>
        <begin position="491"/>
        <end position="512"/>
    </location>
</feature>
<feature type="transmembrane region" description="Helical" evidence="1">
    <location>
        <begin position="235"/>
        <end position="252"/>
    </location>
</feature>
<dbReference type="RefSeq" id="WP_394968011.1">
    <property type="nucleotide sequence ID" value="NZ_CALXHM010000013.1"/>
</dbReference>
<feature type="transmembrane region" description="Helical" evidence="1">
    <location>
        <begin position="203"/>
        <end position="223"/>
    </location>
</feature>
<dbReference type="AlphaFoldDB" id="A0A9D2E5G6"/>
<feature type="transmembrane region" description="Helical" evidence="1">
    <location>
        <begin position="450"/>
        <end position="471"/>
    </location>
</feature>
<comment type="caution">
    <text evidence="2">The sequence shown here is derived from an EMBL/GenBank/DDBJ whole genome shotgun (WGS) entry which is preliminary data.</text>
</comment>
<name>A0A9D2E5G6_9FIRM</name>
<feature type="transmembrane region" description="Helical" evidence="1">
    <location>
        <begin position="389"/>
        <end position="409"/>
    </location>
</feature>
<accession>A0A9D2E5G6</accession>
<keyword evidence="1" id="KW-0812">Transmembrane</keyword>
<keyword evidence="1" id="KW-0472">Membrane</keyword>
<feature type="transmembrane region" description="Helical" evidence="1">
    <location>
        <begin position="312"/>
        <end position="337"/>
    </location>
</feature>
<reference evidence="2" key="2">
    <citation type="submission" date="2021-04" db="EMBL/GenBank/DDBJ databases">
        <authorList>
            <person name="Gilroy R."/>
        </authorList>
    </citation>
    <scope>NUCLEOTIDE SEQUENCE</scope>
    <source>
        <strain evidence="2">ChiGjej4B4-18154</strain>
    </source>
</reference>
<evidence type="ECO:0000256" key="1">
    <source>
        <dbReference type="SAM" id="Phobius"/>
    </source>
</evidence>
<feature type="transmembrane region" description="Helical" evidence="1">
    <location>
        <begin position="278"/>
        <end position="300"/>
    </location>
</feature>
<evidence type="ECO:0000313" key="3">
    <source>
        <dbReference type="Proteomes" id="UP000824035"/>
    </source>
</evidence>